<organism evidence="1 2">
    <name type="scientific">Rousettus aegyptiacus</name>
    <name type="common">Egyptian fruit bat</name>
    <name type="synonym">Pteropus aegyptiacus</name>
    <dbReference type="NCBI Taxonomy" id="9407"/>
    <lineage>
        <taxon>Eukaryota</taxon>
        <taxon>Metazoa</taxon>
        <taxon>Chordata</taxon>
        <taxon>Craniata</taxon>
        <taxon>Vertebrata</taxon>
        <taxon>Euteleostomi</taxon>
        <taxon>Mammalia</taxon>
        <taxon>Eutheria</taxon>
        <taxon>Laurasiatheria</taxon>
        <taxon>Chiroptera</taxon>
        <taxon>Yinpterochiroptera</taxon>
        <taxon>Pteropodoidea</taxon>
        <taxon>Pteropodidae</taxon>
        <taxon>Rousettinae</taxon>
        <taxon>Rousettus</taxon>
    </lineage>
</organism>
<reference evidence="1 2" key="1">
    <citation type="journal article" date="2020" name="Nature">
        <title>Six reference-quality genomes reveal evolution of bat adaptations.</title>
        <authorList>
            <person name="Jebb D."/>
            <person name="Huang Z."/>
            <person name="Pippel M."/>
            <person name="Hughes G.M."/>
            <person name="Lavrichenko K."/>
            <person name="Devanna P."/>
            <person name="Winkler S."/>
            <person name="Jermiin L.S."/>
            <person name="Skirmuntt E.C."/>
            <person name="Katzourakis A."/>
            <person name="Burkitt-Gray L."/>
            <person name="Ray D.A."/>
            <person name="Sullivan K.A.M."/>
            <person name="Roscito J.G."/>
            <person name="Kirilenko B.M."/>
            <person name="Davalos L.M."/>
            <person name="Corthals A.P."/>
            <person name="Power M.L."/>
            <person name="Jones G."/>
            <person name="Ransome R.D."/>
            <person name="Dechmann D.K.N."/>
            <person name="Locatelli A.G."/>
            <person name="Puechmaille S.J."/>
            <person name="Fedrigo O."/>
            <person name="Jarvis E.D."/>
            <person name="Hiller M."/>
            <person name="Vernes S.C."/>
            <person name="Myers E.W."/>
            <person name="Teeling E.C."/>
        </authorList>
    </citation>
    <scope>NUCLEOTIDE SEQUENCE [LARGE SCALE GENOMIC DNA]</scope>
    <source>
        <strain evidence="1">MRouAeg1</strain>
        <tissue evidence="1">Muscle</tissue>
    </source>
</reference>
<name>A0A7J8B700_ROUAE</name>
<evidence type="ECO:0000313" key="1">
    <source>
        <dbReference type="EMBL" id="KAF6394488.1"/>
    </source>
</evidence>
<proteinExistence type="predicted"/>
<protein>
    <submittedName>
        <fullName evidence="1">Uncharacterized protein</fullName>
    </submittedName>
</protein>
<accession>A0A7J8B700</accession>
<evidence type="ECO:0000313" key="2">
    <source>
        <dbReference type="Proteomes" id="UP000593571"/>
    </source>
</evidence>
<sequence>MLMVGRSRGREQHTHLGTQEVRCFGEGSHHLPRKAHLPLVHHQCCYPGARAGRPHGGAGSCNHIQAVIGPSAPRAAPRPEPPPCPRAPLLCTPLTRAPKIKYHLVSRKTSVMPHCSPAGPQLAFCLPMTCYEVLQRRAKPRCGNPVYTAQKVPRLLVHGHVAAGHWQDQKLLWALQTPVGHGGTTGLVIACHRHRRQR</sequence>
<dbReference type="AlphaFoldDB" id="A0A7J8B700"/>
<gene>
    <name evidence="1" type="ORF">HJG63_010442</name>
</gene>
<keyword evidence="2" id="KW-1185">Reference proteome</keyword>
<comment type="caution">
    <text evidence="1">The sequence shown here is derived from an EMBL/GenBank/DDBJ whole genome shotgun (WGS) entry which is preliminary data.</text>
</comment>
<dbReference type="EMBL" id="JACASE010000020">
    <property type="protein sequence ID" value="KAF6394488.1"/>
    <property type="molecule type" value="Genomic_DNA"/>
</dbReference>
<dbReference type="Proteomes" id="UP000593571">
    <property type="component" value="Unassembled WGS sequence"/>
</dbReference>